<name>A0A1E5P195_9ACTN</name>
<dbReference type="EMBL" id="MEHJ01000001">
    <property type="protein sequence ID" value="OEJ23315.1"/>
    <property type="molecule type" value="Genomic_DNA"/>
</dbReference>
<dbReference type="Proteomes" id="UP000095759">
    <property type="component" value="Unassembled WGS sequence"/>
</dbReference>
<protein>
    <submittedName>
        <fullName evidence="2">Uncharacterized protein</fullName>
    </submittedName>
</protein>
<gene>
    <name evidence="2" type="ORF">AS594_01155</name>
</gene>
<keyword evidence="3" id="KW-1185">Reference proteome</keyword>
<organism evidence="2 3">
    <name type="scientific">Streptomyces agglomeratus</name>
    <dbReference type="NCBI Taxonomy" id="285458"/>
    <lineage>
        <taxon>Bacteria</taxon>
        <taxon>Bacillati</taxon>
        <taxon>Actinomycetota</taxon>
        <taxon>Actinomycetes</taxon>
        <taxon>Kitasatosporales</taxon>
        <taxon>Streptomycetaceae</taxon>
        <taxon>Streptomyces</taxon>
    </lineage>
</organism>
<keyword evidence="1" id="KW-0812">Transmembrane</keyword>
<proteinExistence type="predicted"/>
<feature type="transmembrane region" description="Helical" evidence="1">
    <location>
        <begin position="97"/>
        <end position="127"/>
    </location>
</feature>
<evidence type="ECO:0000313" key="2">
    <source>
        <dbReference type="EMBL" id="OEJ23315.1"/>
    </source>
</evidence>
<reference evidence="2 3" key="1">
    <citation type="submission" date="2016-08" db="EMBL/GenBank/DDBJ databases">
        <title>Complete genome sequence of Streptomyces agglomeratus strain 6-3-2, a novel anti-MRSA actinomycete isolated from Wuli of Tebit, China.</title>
        <authorList>
            <person name="Chen X."/>
        </authorList>
    </citation>
    <scope>NUCLEOTIDE SEQUENCE [LARGE SCALE GENOMIC DNA]</scope>
    <source>
        <strain evidence="2 3">6-3-2</strain>
    </source>
</reference>
<dbReference type="AlphaFoldDB" id="A0A1E5P195"/>
<feature type="transmembrane region" description="Helical" evidence="1">
    <location>
        <begin position="64"/>
        <end position="91"/>
    </location>
</feature>
<evidence type="ECO:0000313" key="3">
    <source>
        <dbReference type="Proteomes" id="UP000095759"/>
    </source>
</evidence>
<feature type="transmembrane region" description="Helical" evidence="1">
    <location>
        <begin position="33"/>
        <end position="52"/>
    </location>
</feature>
<keyword evidence="1" id="KW-1133">Transmembrane helix</keyword>
<comment type="caution">
    <text evidence="2">The sequence shown here is derived from an EMBL/GenBank/DDBJ whole genome shotgun (WGS) entry which is preliminary data.</text>
</comment>
<sequence>MLGYLGGYAGEEGYDNPGAGGRYALLRLVLPDAWALPAALLGLVTVALGVTVPGAPEAPWKGALLTTGTAFLLLTPGYSWYALLLVALVALGGRWEWIGVALAGAVAYLAGGTAATSAYGVAAAGVVGVSWARARFPSAPHGRLYATGPGRAARR</sequence>
<dbReference type="RefSeq" id="WP_069933645.1">
    <property type="nucleotide sequence ID" value="NZ_MEHJ01000001.1"/>
</dbReference>
<keyword evidence="1" id="KW-0472">Membrane</keyword>
<evidence type="ECO:0000256" key="1">
    <source>
        <dbReference type="SAM" id="Phobius"/>
    </source>
</evidence>
<accession>A0A1E5P195</accession>
<dbReference type="STRING" id="285458.BGM19_35705"/>